<gene>
    <name evidence="3" type="ORF">LTR97_002595</name>
</gene>
<dbReference type="SUPFAM" id="SSF51069">
    <property type="entry name" value="Carbonic anhydrase"/>
    <property type="match status" value="1"/>
</dbReference>
<dbReference type="SMART" id="SM01057">
    <property type="entry name" value="Carb_anhydrase"/>
    <property type="match status" value="1"/>
</dbReference>
<dbReference type="InterPro" id="IPR001148">
    <property type="entry name" value="CA_dom"/>
</dbReference>
<dbReference type="Proteomes" id="UP001310594">
    <property type="component" value="Unassembled WGS sequence"/>
</dbReference>
<protein>
    <recommendedName>
        <fullName evidence="2">Alpha-carbonic anhydrase domain-containing protein</fullName>
    </recommendedName>
</protein>
<feature type="domain" description="Alpha-carbonic anhydrase" evidence="2">
    <location>
        <begin position="37"/>
        <end position="271"/>
    </location>
</feature>
<reference evidence="3" key="1">
    <citation type="submission" date="2023-08" db="EMBL/GenBank/DDBJ databases">
        <title>Black Yeasts Isolated from many extreme environments.</title>
        <authorList>
            <person name="Coleine C."/>
            <person name="Stajich J.E."/>
            <person name="Selbmann L."/>
        </authorList>
    </citation>
    <scope>NUCLEOTIDE SEQUENCE</scope>
    <source>
        <strain evidence="3">CCFEE 5810</strain>
    </source>
</reference>
<organism evidence="3 4">
    <name type="scientific">Elasticomyces elasticus</name>
    <dbReference type="NCBI Taxonomy" id="574655"/>
    <lineage>
        <taxon>Eukaryota</taxon>
        <taxon>Fungi</taxon>
        <taxon>Dikarya</taxon>
        <taxon>Ascomycota</taxon>
        <taxon>Pezizomycotina</taxon>
        <taxon>Dothideomycetes</taxon>
        <taxon>Dothideomycetidae</taxon>
        <taxon>Mycosphaerellales</taxon>
        <taxon>Teratosphaeriaceae</taxon>
        <taxon>Elasticomyces</taxon>
    </lineage>
</organism>
<accession>A0AAN8A4S6</accession>
<dbReference type="PANTHER" id="PTHR18952">
    <property type="entry name" value="CARBONIC ANHYDRASE"/>
    <property type="match status" value="1"/>
</dbReference>
<dbReference type="GO" id="GO:0004089">
    <property type="term" value="F:carbonate dehydratase activity"/>
    <property type="evidence" value="ECO:0007669"/>
    <property type="project" value="InterPro"/>
</dbReference>
<evidence type="ECO:0000313" key="3">
    <source>
        <dbReference type="EMBL" id="KAK5705477.1"/>
    </source>
</evidence>
<dbReference type="PROSITE" id="PS51144">
    <property type="entry name" value="ALPHA_CA_2"/>
    <property type="match status" value="1"/>
</dbReference>
<dbReference type="AlphaFoldDB" id="A0AAN8A4S6"/>
<dbReference type="InterPro" id="IPR023561">
    <property type="entry name" value="Carbonic_anhydrase_a-class"/>
</dbReference>
<name>A0AAN8A4S6_9PEZI</name>
<dbReference type="GO" id="GO:0008270">
    <property type="term" value="F:zinc ion binding"/>
    <property type="evidence" value="ECO:0007669"/>
    <property type="project" value="InterPro"/>
</dbReference>
<comment type="caution">
    <text evidence="3">The sequence shown here is derived from an EMBL/GenBank/DDBJ whole genome shotgun (WGS) entry which is preliminary data.</text>
</comment>
<dbReference type="EMBL" id="JAVRQU010000003">
    <property type="protein sequence ID" value="KAK5705477.1"/>
    <property type="molecule type" value="Genomic_DNA"/>
</dbReference>
<sequence length="271" mass="30936">MSLLSIISFGLLAFQASACPGLAKRQSVNQTIVREERDWAYEASYDWGRLRPEYELCQTGTQQSPIPLRLDQGLSRNHIPHFDYPTDVTGDFYNWGFGPAMALSHPDDDWTTLPSMTFDEDGVNETVYLASWHIHAPADHTVAADRSKAEMHFVHVDADGHERVVLAFRVDPGNAPSTFFSNVPEYTTFNDTTQRSIDGINVNQALNEVQMFNDFWTYRGSLTSPPCREGMRWYLARQILFVSDTQMQDMLRVCTYSARAEQEVWGHQINQ</sequence>
<dbReference type="Pfam" id="PF00194">
    <property type="entry name" value="Carb_anhydrase"/>
    <property type="match status" value="1"/>
</dbReference>
<evidence type="ECO:0000313" key="4">
    <source>
        <dbReference type="Proteomes" id="UP001310594"/>
    </source>
</evidence>
<keyword evidence="1" id="KW-0732">Signal</keyword>
<feature type="signal peptide" evidence="1">
    <location>
        <begin position="1"/>
        <end position="18"/>
    </location>
</feature>
<evidence type="ECO:0000259" key="2">
    <source>
        <dbReference type="PROSITE" id="PS51144"/>
    </source>
</evidence>
<proteinExistence type="predicted"/>
<dbReference type="InterPro" id="IPR036398">
    <property type="entry name" value="CA_dom_sf"/>
</dbReference>
<feature type="chain" id="PRO_5042853684" description="Alpha-carbonic anhydrase domain-containing protein" evidence="1">
    <location>
        <begin position="19"/>
        <end position="271"/>
    </location>
</feature>
<dbReference type="CDD" id="cd03124">
    <property type="entry name" value="alpha_CA_prokaryotic_like"/>
    <property type="match status" value="1"/>
</dbReference>
<evidence type="ECO:0000256" key="1">
    <source>
        <dbReference type="SAM" id="SignalP"/>
    </source>
</evidence>
<dbReference type="InterPro" id="IPR041891">
    <property type="entry name" value="Alpha_CA_prokaryot-like"/>
</dbReference>
<dbReference type="PANTHER" id="PTHR18952:SF274">
    <property type="entry name" value="ALPHA-CARBONIC ANHYDRASE DOMAIN-CONTAINING PROTEIN"/>
    <property type="match status" value="1"/>
</dbReference>
<dbReference type="Gene3D" id="3.10.200.10">
    <property type="entry name" value="Alpha carbonic anhydrase"/>
    <property type="match status" value="1"/>
</dbReference>